<dbReference type="AlphaFoldDB" id="A0A9W2YU63"/>
<gene>
    <name evidence="4" type="primary">LOC106055061</name>
</gene>
<reference evidence="4" key="1">
    <citation type="submission" date="2025-08" db="UniProtKB">
        <authorList>
            <consortium name="RefSeq"/>
        </authorList>
    </citation>
    <scope>IDENTIFICATION</scope>
</reference>
<feature type="chain" id="PRO_5040920121" evidence="2">
    <location>
        <begin position="19"/>
        <end position="1004"/>
    </location>
</feature>
<dbReference type="RefSeq" id="XP_055866150.1">
    <property type="nucleotide sequence ID" value="XM_056010175.1"/>
</dbReference>
<accession>A0A9W2YU63</accession>
<keyword evidence="1" id="KW-1133">Transmembrane helix</keyword>
<keyword evidence="1" id="KW-0812">Transmembrane</keyword>
<keyword evidence="2" id="KW-0732">Signal</keyword>
<name>A0A9W2YU63_BIOGL</name>
<dbReference type="OrthoDB" id="10012075at2759"/>
<keyword evidence="1" id="KW-0472">Membrane</keyword>
<dbReference type="GeneID" id="106055061"/>
<feature type="signal peptide" evidence="2">
    <location>
        <begin position="1"/>
        <end position="18"/>
    </location>
</feature>
<proteinExistence type="predicted"/>
<evidence type="ECO:0000256" key="2">
    <source>
        <dbReference type="SAM" id="SignalP"/>
    </source>
</evidence>
<organism evidence="3 4">
    <name type="scientific">Biomphalaria glabrata</name>
    <name type="common">Bloodfluke planorb</name>
    <name type="synonym">Freshwater snail</name>
    <dbReference type="NCBI Taxonomy" id="6526"/>
    <lineage>
        <taxon>Eukaryota</taxon>
        <taxon>Metazoa</taxon>
        <taxon>Spiralia</taxon>
        <taxon>Lophotrochozoa</taxon>
        <taxon>Mollusca</taxon>
        <taxon>Gastropoda</taxon>
        <taxon>Heterobranchia</taxon>
        <taxon>Euthyneura</taxon>
        <taxon>Panpulmonata</taxon>
        <taxon>Hygrophila</taxon>
        <taxon>Lymnaeoidea</taxon>
        <taxon>Planorbidae</taxon>
        <taxon>Biomphalaria</taxon>
    </lineage>
</organism>
<evidence type="ECO:0000313" key="3">
    <source>
        <dbReference type="Proteomes" id="UP001165740"/>
    </source>
</evidence>
<dbReference type="Proteomes" id="UP001165740">
    <property type="component" value="Chromosome 14"/>
</dbReference>
<feature type="transmembrane region" description="Helical" evidence="1">
    <location>
        <begin position="909"/>
        <end position="933"/>
    </location>
</feature>
<protein>
    <submittedName>
        <fullName evidence="4">Uncharacterized protein LOC106055061 isoform X1</fullName>
    </submittedName>
</protein>
<sequence>MFYIILCVLYIVSETCYGNEDVIDIPEITTEPTAMISRVSGLKITLHCKWPVTQRSVTHQLVYAYENVTLNSSTGNELTYTLKSSCRSSGRYVCRSVGLSVEATEDGKLDLLITDCNPRMCSGSECNKIVSASTGSQVALTFCVIASEADVTVPQLRAFRTLGVRQSSLQDKINFTFTPLSGISYELTVNVWNVTVEDYGEVNLEITRSQRSLRFKFQLLPTGALSQYFNYTKKDQLLSCKSSWYPCVVVISKGHSGQILNSVNNTIIKNEMVVLNATLPLATCGDMGVYKCVITDFRGVNMVKEIFVDPDECSPRLCEHQEDYQNITLKLSSSAGLKVCIMGRFDSRQQNVTVSVFRNTIPFSRFTTDLVRTNEFYHYVKIQISDIQAADSGQYNVDVIANTFNISTIFNIFVERPPVLCNNTHNDITINVKHGQYVNVSFCVHTSDSVAEVRLNRKQMTISETPQLNSTGHVYLNRTCPDTLELQIQLPRVRSQMTWSYIVNIITKLGYTFFYRFHLNITGNLTLCEGEAISKTVKVKLGSTAVVHFCVTTDLDLGSHIGINNQTYAINRFNGARDKIGVTSHRKDNSDTTDHYLQMYIQNVTEDDIVQYVIRIKPTVSIDLTVIVDLRESDDAYPKGCSDRQPRMYTLADIGEAVTVDVCVVTMWREGNDVIHHINILNANKQTLNVNVTNFTRKLDNNSISDTLHVIQAHFWNITSQNFARYGVSIEFANNVTWRGVFYIVNRKDSVSCPPTLCSKVSKLQQHSHQQTFCLSAYGQTDDRLQVNSNLYMIQDDSGCSECRPEKVDGNVTFDIRVFSWWNHVTSRRYVIVLKDKVPSDKLTLKVEFLSADVVYSFSKNPEVQVSDETTTYIMSRSTDATNTSYTLRPAAVTGIETIHVSSSEPIPLLLIAVVFSVLSFLMFTVLVCITVVRGRHSRRSVSRRKSSEKSVTSLGEVSRLLNTTQCSQDTGRCLLNLDESQPPRKTSADYSMLSGEYITPLDL</sequence>
<evidence type="ECO:0000313" key="4">
    <source>
        <dbReference type="RefSeq" id="XP_055866150.1"/>
    </source>
</evidence>
<keyword evidence="3" id="KW-1185">Reference proteome</keyword>
<evidence type="ECO:0000256" key="1">
    <source>
        <dbReference type="SAM" id="Phobius"/>
    </source>
</evidence>